<dbReference type="VEuPathDB" id="FungiDB:Z517_10152"/>
<comment type="pathway">
    <text evidence="2">Carbohydrate degradation.</text>
</comment>
<dbReference type="GO" id="GO:0006062">
    <property type="term" value="P:sorbitol catabolic process"/>
    <property type="evidence" value="ECO:0007669"/>
    <property type="project" value="TreeGrafter"/>
</dbReference>
<evidence type="ECO:0000256" key="1">
    <source>
        <dbReference type="ARBA" id="ARBA00001947"/>
    </source>
</evidence>
<name>A0A0D2DCN8_9EURO</name>
<dbReference type="PROSITE" id="PS00059">
    <property type="entry name" value="ADH_ZINC"/>
    <property type="match status" value="1"/>
</dbReference>
<keyword evidence="5 8" id="KW-0862">Zinc</keyword>
<dbReference type="SMART" id="SM00829">
    <property type="entry name" value="PKS_ER"/>
    <property type="match status" value="1"/>
</dbReference>
<sequence length="373" mass="39693">MSTSSTHVAALLHGASDLRLTQVATPTPLPHEVLIAPRATGICGTDMHYYSAGRNGMFVVTTPLVLGHEAAGTIVALGSDVESLGLGLKVGDRVAIEPQQPCERCNVCRSGKYNLCPRLKFSGSASANPPIQGTLQARYTHPASWVYALPQTMSWEEAAMVEPLSVAVHAVRRAKVRGGVRVVVLGAGAIGLFCAAVARVNGARWIGMVDIDGARLDFSRRHGFADGVFEIPIRGNEGESKPDMAKRLAAQILEKEGEGWGLAEVVFECTGVDTCVNIGIHCAAPGGKVVIVGMGQPIQNINVGSAAVREVDLLSLWRYANTFRTAIDMIASGQLDVKPLITHRFDLQQAADALQLVVDKPKDLIKCVITSND</sequence>
<comment type="cofactor">
    <cofactor evidence="1 8">
        <name>Zn(2+)</name>
        <dbReference type="ChEBI" id="CHEBI:29105"/>
    </cofactor>
</comment>
<evidence type="ECO:0000256" key="2">
    <source>
        <dbReference type="ARBA" id="ARBA00004921"/>
    </source>
</evidence>
<dbReference type="Pfam" id="PF00107">
    <property type="entry name" value="ADH_zinc_N"/>
    <property type="match status" value="1"/>
</dbReference>
<organism evidence="10 11">
    <name type="scientific">Fonsecaea pedrosoi CBS 271.37</name>
    <dbReference type="NCBI Taxonomy" id="1442368"/>
    <lineage>
        <taxon>Eukaryota</taxon>
        <taxon>Fungi</taxon>
        <taxon>Dikarya</taxon>
        <taxon>Ascomycota</taxon>
        <taxon>Pezizomycotina</taxon>
        <taxon>Eurotiomycetes</taxon>
        <taxon>Chaetothyriomycetidae</taxon>
        <taxon>Chaetothyriales</taxon>
        <taxon>Herpotrichiellaceae</taxon>
        <taxon>Fonsecaea</taxon>
    </lineage>
</organism>
<evidence type="ECO:0000256" key="4">
    <source>
        <dbReference type="ARBA" id="ARBA00022723"/>
    </source>
</evidence>
<dbReference type="AlphaFoldDB" id="A0A0D2DCN8"/>
<dbReference type="Proteomes" id="UP000053029">
    <property type="component" value="Unassembled WGS sequence"/>
</dbReference>
<feature type="domain" description="Enoyl reductase (ER)" evidence="9">
    <location>
        <begin position="14"/>
        <end position="358"/>
    </location>
</feature>
<dbReference type="InterPro" id="IPR011032">
    <property type="entry name" value="GroES-like_sf"/>
</dbReference>
<evidence type="ECO:0000256" key="5">
    <source>
        <dbReference type="ARBA" id="ARBA00022833"/>
    </source>
</evidence>
<keyword evidence="6" id="KW-0560">Oxidoreductase</keyword>
<dbReference type="HOGENOM" id="CLU_026673_11_5_1"/>
<dbReference type="Gene3D" id="3.90.180.10">
    <property type="entry name" value="Medium-chain alcohol dehydrogenases, catalytic domain"/>
    <property type="match status" value="1"/>
</dbReference>
<dbReference type="GO" id="GO:0003939">
    <property type="term" value="F:L-iditol 2-dehydrogenase (NAD+) activity"/>
    <property type="evidence" value="ECO:0007669"/>
    <property type="project" value="TreeGrafter"/>
</dbReference>
<dbReference type="CDD" id="cd05285">
    <property type="entry name" value="sorbitol_DH"/>
    <property type="match status" value="1"/>
</dbReference>
<dbReference type="InterPro" id="IPR002328">
    <property type="entry name" value="ADH_Zn_CS"/>
</dbReference>
<accession>A0A0D2DCN8</accession>
<dbReference type="InterPro" id="IPR013154">
    <property type="entry name" value="ADH-like_N"/>
</dbReference>
<dbReference type="InterPro" id="IPR045306">
    <property type="entry name" value="SDH-like"/>
</dbReference>
<gene>
    <name evidence="10" type="ORF">Z517_10152</name>
</gene>
<evidence type="ECO:0000259" key="9">
    <source>
        <dbReference type="SMART" id="SM00829"/>
    </source>
</evidence>
<evidence type="ECO:0000256" key="3">
    <source>
        <dbReference type="ARBA" id="ARBA00008072"/>
    </source>
</evidence>
<evidence type="ECO:0000313" key="11">
    <source>
        <dbReference type="Proteomes" id="UP000053029"/>
    </source>
</evidence>
<proteinExistence type="inferred from homology"/>
<dbReference type="RefSeq" id="XP_013279219.1">
    <property type="nucleotide sequence ID" value="XM_013423765.1"/>
</dbReference>
<dbReference type="PANTHER" id="PTHR43161">
    <property type="entry name" value="SORBITOL DEHYDROGENASE"/>
    <property type="match status" value="1"/>
</dbReference>
<dbReference type="GeneID" id="25309642"/>
<keyword evidence="11" id="KW-1185">Reference proteome</keyword>
<evidence type="ECO:0000256" key="7">
    <source>
        <dbReference type="ARBA" id="ARBA00023027"/>
    </source>
</evidence>
<reference evidence="10 11" key="1">
    <citation type="submission" date="2015-01" db="EMBL/GenBank/DDBJ databases">
        <title>The Genome Sequence of Fonsecaea pedrosoi CBS 271.37.</title>
        <authorList>
            <consortium name="The Broad Institute Genomics Platform"/>
            <person name="Cuomo C."/>
            <person name="de Hoog S."/>
            <person name="Gorbushina A."/>
            <person name="Stielow B."/>
            <person name="Teixiera M."/>
            <person name="Abouelleil A."/>
            <person name="Chapman S.B."/>
            <person name="Priest M."/>
            <person name="Young S.K."/>
            <person name="Wortman J."/>
            <person name="Nusbaum C."/>
            <person name="Birren B."/>
        </authorList>
    </citation>
    <scope>NUCLEOTIDE SEQUENCE [LARGE SCALE GENOMIC DNA]</scope>
    <source>
        <strain evidence="10 11">CBS 271.37</strain>
    </source>
</reference>
<evidence type="ECO:0000256" key="6">
    <source>
        <dbReference type="ARBA" id="ARBA00023002"/>
    </source>
</evidence>
<dbReference type="OrthoDB" id="5363962at2759"/>
<comment type="similarity">
    <text evidence="3 8">Belongs to the zinc-containing alcohol dehydrogenase family.</text>
</comment>
<dbReference type="Gene3D" id="3.40.50.720">
    <property type="entry name" value="NAD(P)-binding Rossmann-like Domain"/>
    <property type="match status" value="1"/>
</dbReference>
<keyword evidence="7" id="KW-0520">NAD</keyword>
<dbReference type="STRING" id="1442368.A0A0D2DCN8"/>
<dbReference type="Pfam" id="PF08240">
    <property type="entry name" value="ADH_N"/>
    <property type="match status" value="1"/>
</dbReference>
<dbReference type="GO" id="GO:0008270">
    <property type="term" value="F:zinc ion binding"/>
    <property type="evidence" value="ECO:0007669"/>
    <property type="project" value="InterPro"/>
</dbReference>
<dbReference type="InterPro" id="IPR020843">
    <property type="entry name" value="ER"/>
</dbReference>
<dbReference type="EMBL" id="KN846975">
    <property type="protein sequence ID" value="KIW75411.1"/>
    <property type="molecule type" value="Genomic_DNA"/>
</dbReference>
<dbReference type="SUPFAM" id="SSF50129">
    <property type="entry name" value="GroES-like"/>
    <property type="match status" value="1"/>
</dbReference>
<dbReference type="InterPro" id="IPR036291">
    <property type="entry name" value="NAD(P)-bd_dom_sf"/>
</dbReference>
<dbReference type="InterPro" id="IPR013149">
    <property type="entry name" value="ADH-like_C"/>
</dbReference>
<dbReference type="PANTHER" id="PTHR43161:SF25">
    <property type="entry name" value="ALCOHOL DEHYDROGENASE, PUTATIVE (AFU_ORTHOLOGUE AFUA_1G14390)-RELATED"/>
    <property type="match status" value="1"/>
</dbReference>
<keyword evidence="4 8" id="KW-0479">Metal-binding</keyword>
<protein>
    <recommendedName>
        <fullName evidence="9">Enoyl reductase (ER) domain-containing protein</fullName>
    </recommendedName>
</protein>
<dbReference type="SUPFAM" id="SSF51735">
    <property type="entry name" value="NAD(P)-binding Rossmann-fold domains"/>
    <property type="match status" value="1"/>
</dbReference>
<evidence type="ECO:0000256" key="8">
    <source>
        <dbReference type="RuleBase" id="RU361277"/>
    </source>
</evidence>
<evidence type="ECO:0000313" key="10">
    <source>
        <dbReference type="EMBL" id="KIW75411.1"/>
    </source>
</evidence>